<evidence type="ECO:0000313" key="5">
    <source>
        <dbReference type="EMBL" id="TQB71408.1"/>
    </source>
</evidence>
<dbReference type="STRING" id="5098.A0A507QU04"/>
<dbReference type="SUPFAM" id="SSF49764">
    <property type="entry name" value="HSP20-like chaperones"/>
    <property type="match status" value="1"/>
</dbReference>
<protein>
    <submittedName>
        <fullName evidence="5">Uncharacterized protein</fullName>
    </submittedName>
</protein>
<proteinExistence type="inferred from homology"/>
<dbReference type="Pfam" id="PF04969">
    <property type="entry name" value="CS"/>
    <property type="match status" value="1"/>
</dbReference>
<organism evidence="5 6">
    <name type="scientific">Monascus purpureus</name>
    <name type="common">Red mold</name>
    <name type="synonym">Monascus anka</name>
    <dbReference type="NCBI Taxonomy" id="5098"/>
    <lineage>
        <taxon>Eukaryota</taxon>
        <taxon>Fungi</taxon>
        <taxon>Dikarya</taxon>
        <taxon>Ascomycota</taxon>
        <taxon>Pezizomycotina</taxon>
        <taxon>Eurotiomycetes</taxon>
        <taxon>Eurotiomycetidae</taxon>
        <taxon>Eurotiales</taxon>
        <taxon>Aspergillaceae</taxon>
        <taxon>Monascus</taxon>
    </lineage>
</organism>
<feature type="region of interest" description="Disordered" evidence="2">
    <location>
        <begin position="329"/>
        <end position="427"/>
    </location>
</feature>
<dbReference type="SUPFAM" id="SSF48452">
    <property type="entry name" value="TPR-like"/>
    <property type="match status" value="1"/>
</dbReference>
<feature type="region of interest" description="Disordered" evidence="2">
    <location>
        <begin position="456"/>
        <end position="481"/>
    </location>
</feature>
<feature type="compositionally biased region" description="Basic and acidic residues" evidence="2">
    <location>
        <begin position="400"/>
        <end position="412"/>
    </location>
</feature>
<dbReference type="Gene3D" id="1.25.40.10">
    <property type="entry name" value="Tetratricopeptide repeat domain"/>
    <property type="match status" value="1"/>
</dbReference>
<evidence type="ECO:0000259" key="4">
    <source>
        <dbReference type="PROSITE" id="PS51203"/>
    </source>
</evidence>
<comment type="similarity">
    <text evidence="1">Belongs to the SGT1 family.</text>
</comment>
<dbReference type="InterPro" id="IPR011990">
    <property type="entry name" value="TPR-like_helical_dom_sf"/>
</dbReference>
<feature type="compositionally biased region" description="Basic and acidic residues" evidence="2">
    <location>
        <begin position="123"/>
        <end position="138"/>
    </location>
</feature>
<feature type="compositionally biased region" description="Acidic residues" evidence="2">
    <location>
        <begin position="413"/>
        <end position="427"/>
    </location>
</feature>
<keyword evidence="6" id="KW-1185">Reference proteome</keyword>
<dbReference type="Proteomes" id="UP000319663">
    <property type="component" value="Unassembled WGS sequence"/>
</dbReference>
<feature type="region of interest" description="Disordered" evidence="2">
    <location>
        <begin position="174"/>
        <end position="231"/>
    </location>
</feature>
<feature type="domain" description="SGS" evidence="3">
    <location>
        <begin position="370"/>
        <end position="481"/>
    </location>
</feature>
<sequence>MNYASEGDKAIADANWPSAIRYFTQALIEHPRSPAYYIKRSTANSRLKPADGGPKHDDALRDAEVGLILARERGRRELIESAQLRRGVALFQLERYGDAKFVFETLKNKLSGRAAGGQIKNSAEGDNKNHASKGRTEQELSMWIAKAQMKLNKLEDGDDKAAITVSEYPSNVIVPTENESKQQLESIKSRMTDNAGTRSTPETKENKSKSSAATEQLQGSGEDQNLSICSPAVPDSTRWVSETRYEWYQSSDSVVVMIYAKGVSEASVDANLKENYVSIKFPLISGGEDYEFTLDPPFASIDPSSSKVSVNLTKIEVVLKKQARSQKWSTLGVVSTSNDNKPTISDSTSTAGLKPSSFMQTSTATPPGPTYPTSSRQGPKDWDKIATSLTKKKAKPESTGPKDKAADSKDEGYDSDETISLDSDYEGGDPVDAFFKKLYANADPDTRRAMVKSFTESQGTALSTNWEEVQKGKVETRSSRD</sequence>
<evidence type="ECO:0000256" key="1">
    <source>
        <dbReference type="ARBA" id="ARBA00008509"/>
    </source>
</evidence>
<dbReference type="PROSITE" id="PS51203">
    <property type="entry name" value="CS"/>
    <property type="match status" value="1"/>
</dbReference>
<dbReference type="PANTHER" id="PTHR45862">
    <property type="entry name" value="PROTEIN SGT1 HOMOLOG"/>
    <property type="match status" value="1"/>
</dbReference>
<accession>A0A507QU04</accession>
<dbReference type="Gene3D" id="2.60.40.790">
    <property type="match status" value="1"/>
</dbReference>
<evidence type="ECO:0000256" key="2">
    <source>
        <dbReference type="SAM" id="MobiDB-lite"/>
    </source>
</evidence>
<feature type="compositionally biased region" description="Basic and acidic residues" evidence="2">
    <location>
        <begin position="468"/>
        <end position="481"/>
    </location>
</feature>
<feature type="region of interest" description="Disordered" evidence="2">
    <location>
        <begin position="114"/>
        <end position="138"/>
    </location>
</feature>
<dbReference type="InterPro" id="IPR007699">
    <property type="entry name" value="SGS_dom"/>
</dbReference>
<dbReference type="CDD" id="cd06466">
    <property type="entry name" value="p23_CS_SGT1_like"/>
    <property type="match status" value="1"/>
</dbReference>
<dbReference type="EMBL" id="VIFY01000082">
    <property type="protein sequence ID" value="TQB71408.1"/>
    <property type="molecule type" value="Genomic_DNA"/>
</dbReference>
<dbReference type="InterPro" id="IPR007052">
    <property type="entry name" value="CS_dom"/>
</dbReference>
<feature type="compositionally biased region" description="Polar residues" evidence="2">
    <location>
        <begin position="329"/>
        <end position="377"/>
    </location>
</feature>
<dbReference type="AlphaFoldDB" id="A0A507QU04"/>
<feature type="compositionally biased region" description="Polar residues" evidence="2">
    <location>
        <begin position="456"/>
        <end position="467"/>
    </location>
</feature>
<name>A0A507QU04_MONPU</name>
<comment type="caution">
    <text evidence="5">The sequence shown here is derived from an EMBL/GenBank/DDBJ whole genome shotgun (WGS) entry which is preliminary data.</text>
</comment>
<dbReference type="OrthoDB" id="1898560at2759"/>
<dbReference type="InterPro" id="IPR008978">
    <property type="entry name" value="HSP20-like_chaperone"/>
</dbReference>
<feature type="compositionally biased region" description="Basic and acidic residues" evidence="2">
    <location>
        <begin position="178"/>
        <end position="191"/>
    </location>
</feature>
<reference evidence="5 6" key="1">
    <citation type="submission" date="2019-06" db="EMBL/GenBank/DDBJ databases">
        <title>Wine fermentation using esterase from Monascus purpureus.</title>
        <authorList>
            <person name="Geng C."/>
            <person name="Zhang Y."/>
        </authorList>
    </citation>
    <scope>NUCLEOTIDE SEQUENCE [LARGE SCALE GENOMIC DNA]</scope>
    <source>
        <strain evidence="5">HQ1</strain>
    </source>
</reference>
<feature type="compositionally biased region" description="Polar residues" evidence="2">
    <location>
        <begin position="209"/>
        <end position="228"/>
    </location>
</feature>
<gene>
    <name evidence="5" type="ORF">MPDQ_007620</name>
</gene>
<evidence type="ECO:0000313" key="6">
    <source>
        <dbReference type="Proteomes" id="UP000319663"/>
    </source>
</evidence>
<evidence type="ECO:0000259" key="3">
    <source>
        <dbReference type="PROSITE" id="PS51048"/>
    </source>
</evidence>
<dbReference type="InterPro" id="IPR044563">
    <property type="entry name" value="Sgt1-like"/>
</dbReference>
<dbReference type="PROSITE" id="PS51048">
    <property type="entry name" value="SGS"/>
    <property type="match status" value="1"/>
</dbReference>
<dbReference type="Pfam" id="PF05002">
    <property type="entry name" value="SGS"/>
    <property type="match status" value="1"/>
</dbReference>
<dbReference type="GO" id="GO:0051087">
    <property type="term" value="F:protein-folding chaperone binding"/>
    <property type="evidence" value="ECO:0007669"/>
    <property type="project" value="InterPro"/>
</dbReference>
<feature type="domain" description="CS" evidence="4">
    <location>
        <begin position="240"/>
        <end position="332"/>
    </location>
</feature>